<sequence length="442" mass="50902">TDELLDLIVLETNKQFEYIVSTSPPSEHSRLKKWVPITKKEMKLFLATTMLMVHNKKIAIEDYWSSDPLHKNSVSKCMSRDRYFIILRLLHFSDNTLPPAHGKLSKIKEVVDIFRAAFSRNFKPFRNLCIDESLLLFKGQLGFKMFIPSKRSRFGIKLFLLCDCETGYILDSIVYTGKDTDYSNSENLGISGAIVTTLLQNYLNKGHCLFIDNWYSSPDLFTFLHKNKTNACGTVKSIRLGMPQFQKELEVGEREALNNGTSIAVRWIDKREVVMLTSEHKDEMVSTGKLDRKTKAAIVKPISVHDYNQNMGAVDRSDMMIVNVECVRRTTRWYKKLFFHFLDMSILNAHAIYLCQTGRKPTLQQFHLELVRQIMADNLEPRTKQKGGRPSVGDNPMRLTQRHFPSLVPSTEKKKNAQRICHVCKNTKHGTTHSPTSHSAHW</sequence>
<reference evidence="3" key="1">
    <citation type="submission" date="2015-11" db="EMBL/GenBank/DDBJ databases">
        <title>De novo transcriptome assembly of four potential Pierce s Disease insect vectors from Arizona vineyards.</title>
        <authorList>
            <person name="Tassone E.E."/>
        </authorList>
    </citation>
    <scope>NUCLEOTIDE SEQUENCE</scope>
</reference>
<dbReference type="AlphaFoldDB" id="A0A1B6JYC9"/>
<feature type="domain" description="PiggyBac transposable element-derived protein" evidence="2">
    <location>
        <begin position="2"/>
        <end position="350"/>
    </location>
</feature>
<evidence type="ECO:0000313" key="3">
    <source>
        <dbReference type="EMBL" id="JAT04208.1"/>
    </source>
</evidence>
<name>A0A1B6JYC9_9HEMI</name>
<feature type="non-terminal residue" evidence="3">
    <location>
        <position position="1"/>
    </location>
</feature>
<dbReference type="PANTHER" id="PTHR46599">
    <property type="entry name" value="PIGGYBAC TRANSPOSABLE ELEMENT-DERIVED PROTEIN 4"/>
    <property type="match status" value="1"/>
</dbReference>
<evidence type="ECO:0000256" key="1">
    <source>
        <dbReference type="SAM" id="MobiDB-lite"/>
    </source>
</evidence>
<proteinExistence type="predicted"/>
<dbReference type="InterPro" id="IPR029526">
    <property type="entry name" value="PGBD"/>
</dbReference>
<gene>
    <name evidence="3" type="ORF">g.2452</name>
</gene>
<organism evidence="3">
    <name type="scientific">Homalodisca liturata</name>
    <dbReference type="NCBI Taxonomy" id="320908"/>
    <lineage>
        <taxon>Eukaryota</taxon>
        <taxon>Metazoa</taxon>
        <taxon>Ecdysozoa</taxon>
        <taxon>Arthropoda</taxon>
        <taxon>Hexapoda</taxon>
        <taxon>Insecta</taxon>
        <taxon>Pterygota</taxon>
        <taxon>Neoptera</taxon>
        <taxon>Paraneoptera</taxon>
        <taxon>Hemiptera</taxon>
        <taxon>Auchenorrhyncha</taxon>
        <taxon>Membracoidea</taxon>
        <taxon>Cicadellidae</taxon>
        <taxon>Cicadellinae</taxon>
        <taxon>Proconiini</taxon>
        <taxon>Homalodisca</taxon>
    </lineage>
</organism>
<dbReference type="PANTHER" id="PTHR46599:SF3">
    <property type="entry name" value="PIGGYBAC TRANSPOSABLE ELEMENT-DERIVED PROTEIN 4"/>
    <property type="match status" value="1"/>
</dbReference>
<dbReference type="Pfam" id="PF13843">
    <property type="entry name" value="DDE_Tnp_1_7"/>
    <property type="match status" value="1"/>
</dbReference>
<feature type="region of interest" description="Disordered" evidence="1">
    <location>
        <begin position="379"/>
        <end position="399"/>
    </location>
</feature>
<evidence type="ECO:0000259" key="2">
    <source>
        <dbReference type="Pfam" id="PF13843"/>
    </source>
</evidence>
<accession>A0A1B6JYC9</accession>
<dbReference type="EMBL" id="GECU01003499">
    <property type="protein sequence ID" value="JAT04208.1"/>
    <property type="molecule type" value="Transcribed_RNA"/>
</dbReference>
<protein>
    <recommendedName>
        <fullName evidence="2">PiggyBac transposable element-derived protein domain-containing protein</fullName>
    </recommendedName>
</protein>